<evidence type="ECO:0000256" key="3">
    <source>
        <dbReference type="ARBA" id="ARBA00023163"/>
    </source>
</evidence>
<reference evidence="5 6" key="1">
    <citation type="submission" date="2015-09" db="EMBL/GenBank/DDBJ databases">
        <authorList>
            <consortium name="Pathogen Informatics"/>
        </authorList>
    </citation>
    <scope>NUCLEOTIDE SEQUENCE [LARGE SCALE GENOMIC DNA]</scope>
    <source>
        <strain evidence="5 6">2789STDY5608850</strain>
    </source>
</reference>
<dbReference type="Pfam" id="PF12833">
    <property type="entry name" value="HTH_18"/>
    <property type="match status" value="1"/>
</dbReference>
<dbReference type="PANTHER" id="PTHR43280:SF34">
    <property type="entry name" value="ARAC-FAMILY TRANSCRIPTIONAL REGULATOR"/>
    <property type="match status" value="1"/>
</dbReference>
<dbReference type="EMBL" id="CYZE01000006">
    <property type="protein sequence ID" value="CUO42294.1"/>
    <property type="molecule type" value="Genomic_DNA"/>
</dbReference>
<dbReference type="Proteomes" id="UP000095651">
    <property type="component" value="Unassembled WGS sequence"/>
</dbReference>
<gene>
    <name evidence="5" type="primary">chbR_1</name>
    <name evidence="5" type="ORF">ERS852407_02769</name>
</gene>
<dbReference type="GO" id="GO:0003700">
    <property type="term" value="F:DNA-binding transcription factor activity"/>
    <property type="evidence" value="ECO:0007669"/>
    <property type="project" value="InterPro"/>
</dbReference>
<dbReference type="GO" id="GO:0043565">
    <property type="term" value="F:sequence-specific DNA binding"/>
    <property type="evidence" value="ECO:0007669"/>
    <property type="project" value="InterPro"/>
</dbReference>
<evidence type="ECO:0000256" key="2">
    <source>
        <dbReference type="ARBA" id="ARBA00023125"/>
    </source>
</evidence>
<organism evidence="5 6">
    <name type="scientific">Hungatella hathewayi</name>
    <dbReference type="NCBI Taxonomy" id="154046"/>
    <lineage>
        <taxon>Bacteria</taxon>
        <taxon>Bacillati</taxon>
        <taxon>Bacillota</taxon>
        <taxon>Clostridia</taxon>
        <taxon>Lachnospirales</taxon>
        <taxon>Lachnospiraceae</taxon>
        <taxon>Hungatella</taxon>
    </lineage>
</organism>
<dbReference type="PROSITE" id="PS01124">
    <property type="entry name" value="HTH_ARAC_FAMILY_2"/>
    <property type="match status" value="1"/>
</dbReference>
<sequence length="289" mass="32844">MITVKQIMAAGVFSNGSETHYAFRSHFDPEDYPQVHDFYEIILNVSGILTVIINGIPLHLSPGILLLIRPGDIHSKLKCENGYHINLAFPITSLESLFYFLYGSSDKLDLLCSGPHIPLCMLTGTEATLLQSRLSYLNLLPSDCPEQKNTYLRAILTDIVYSYIMPGLEKEQTDLPSSVIPFWLTQALNGLSDISNLQEGMEYLVRQTDRTPEHICRAFRKYLSVTPVSYINARKLNYAANLLQHSDKEIIDIAFESGFQSISNFYHLFKREYKMSPLKYKNLHANAIL</sequence>
<evidence type="ECO:0000313" key="5">
    <source>
        <dbReference type="EMBL" id="CUO42294.1"/>
    </source>
</evidence>
<dbReference type="PANTHER" id="PTHR43280">
    <property type="entry name" value="ARAC-FAMILY TRANSCRIPTIONAL REGULATOR"/>
    <property type="match status" value="1"/>
</dbReference>
<dbReference type="RefSeq" id="WP_055655913.1">
    <property type="nucleotide sequence ID" value="NZ_CABIXC010000006.1"/>
</dbReference>
<dbReference type="InterPro" id="IPR037923">
    <property type="entry name" value="HTH-like"/>
</dbReference>
<dbReference type="Pfam" id="PF02311">
    <property type="entry name" value="AraC_binding"/>
    <property type="match status" value="1"/>
</dbReference>
<evidence type="ECO:0000256" key="1">
    <source>
        <dbReference type="ARBA" id="ARBA00023015"/>
    </source>
</evidence>
<evidence type="ECO:0000313" key="6">
    <source>
        <dbReference type="Proteomes" id="UP000095651"/>
    </source>
</evidence>
<dbReference type="InterPro" id="IPR009057">
    <property type="entry name" value="Homeodomain-like_sf"/>
</dbReference>
<dbReference type="Gene3D" id="1.10.10.60">
    <property type="entry name" value="Homeodomain-like"/>
    <property type="match status" value="2"/>
</dbReference>
<name>A0A174EWY9_9FIRM</name>
<dbReference type="InterPro" id="IPR018062">
    <property type="entry name" value="HTH_AraC-typ_CS"/>
</dbReference>
<proteinExistence type="predicted"/>
<dbReference type="SUPFAM" id="SSF51215">
    <property type="entry name" value="Regulatory protein AraC"/>
    <property type="match status" value="1"/>
</dbReference>
<dbReference type="SUPFAM" id="SSF46689">
    <property type="entry name" value="Homeodomain-like"/>
    <property type="match status" value="1"/>
</dbReference>
<dbReference type="InterPro" id="IPR018060">
    <property type="entry name" value="HTH_AraC"/>
</dbReference>
<dbReference type="InterPro" id="IPR003313">
    <property type="entry name" value="AraC-bd"/>
</dbReference>
<keyword evidence="2" id="KW-0238">DNA-binding</keyword>
<evidence type="ECO:0000259" key="4">
    <source>
        <dbReference type="PROSITE" id="PS01124"/>
    </source>
</evidence>
<accession>A0A174EWY9</accession>
<dbReference type="AlphaFoldDB" id="A0A174EWY9"/>
<keyword evidence="1" id="KW-0805">Transcription regulation</keyword>
<feature type="domain" description="HTH araC/xylS-type" evidence="4">
    <location>
        <begin position="201"/>
        <end position="283"/>
    </location>
</feature>
<dbReference type="SMART" id="SM00342">
    <property type="entry name" value="HTH_ARAC"/>
    <property type="match status" value="1"/>
</dbReference>
<protein>
    <submittedName>
        <fullName evidence="5">Transcriptional regulator, AraC family</fullName>
    </submittedName>
</protein>
<dbReference type="PROSITE" id="PS00041">
    <property type="entry name" value="HTH_ARAC_FAMILY_1"/>
    <property type="match status" value="1"/>
</dbReference>
<keyword evidence="3" id="KW-0804">Transcription</keyword>